<sequence length="173" mass="18974">LPPTAPKPANLLRDSPCLLRDSSMAATHRVSAVIFDLDGTLLDTERATRDVLKEFLGTYGKVPDAAKEEKRLGQMHRESTTGIIADYGLPITVEEYSEAIYPLYIKRFGSFYSADHVSVTINGSTELGLTCSPGGKGQGHFQGLTGFSSTSTRTEYRWRSLQIPSGEILITKF</sequence>
<reference evidence="1" key="5">
    <citation type="journal article" date="2021" name="G3 (Bethesda)">
        <title>Aegilops tauschii genome assembly Aet v5.0 features greater sequence contiguity and improved annotation.</title>
        <authorList>
            <person name="Wang L."/>
            <person name="Zhu T."/>
            <person name="Rodriguez J.C."/>
            <person name="Deal K.R."/>
            <person name="Dubcovsky J."/>
            <person name="McGuire P.E."/>
            <person name="Lux T."/>
            <person name="Spannagl M."/>
            <person name="Mayer K.F.X."/>
            <person name="Baldrich P."/>
            <person name="Meyers B.C."/>
            <person name="Huo N."/>
            <person name="Gu Y.Q."/>
            <person name="Zhou H."/>
            <person name="Devos K.M."/>
            <person name="Bennetzen J.L."/>
            <person name="Unver T."/>
            <person name="Budak H."/>
            <person name="Gulick P.J."/>
            <person name="Galiba G."/>
            <person name="Kalapos B."/>
            <person name="Nelson D.R."/>
            <person name="Li P."/>
            <person name="You F.M."/>
            <person name="Luo M.C."/>
            <person name="Dvorak J."/>
        </authorList>
    </citation>
    <scope>NUCLEOTIDE SEQUENCE [LARGE SCALE GENOMIC DNA]</scope>
    <source>
        <strain evidence="1">cv. AL8/78</strain>
    </source>
</reference>
<dbReference type="Gene3D" id="3.40.50.1000">
    <property type="entry name" value="HAD superfamily/HAD-like"/>
    <property type="match status" value="1"/>
</dbReference>
<dbReference type="InterPro" id="IPR036412">
    <property type="entry name" value="HAD-like_sf"/>
</dbReference>
<dbReference type="InterPro" id="IPR023214">
    <property type="entry name" value="HAD_sf"/>
</dbReference>
<organism evidence="1 2">
    <name type="scientific">Aegilops tauschii subsp. strangulata</name>
    <name type="common">Goatgrass</name>
    <dbReference type="NCBI Taxonomy" id="200361"/>
    <lineage>
        <taxon>Eukaryota</taxon>
        <taxon>Viridiplantae</taxon>
        <taxon>Streptophyta</taxon>
        <taxon>Embryophyta</taxon>
        <taxon>Tracheophyta</taxon>
        <taxon>Spermatophyta</taxon>
        <taxon>Magnoliopsida</taxon>
        <taxon>Liliopsida</taxon>
        <taxon>Poales</taxon>
        <taxon>Poaceae</taxon>
        <taxon>BOP clade</taxon>
        <taxon>Pooideae</taxon>
        <taxon>Triticodae</taxon>
        <taxon>Triticeae</taxon>
        <taxon>Triticinae</taxon>
        <taxon>Aegilops</taxon>
    </lineage>
</organism>
<name>A0A453FJF5_AEGTS</name>
<dbReference type="Proteomes" id="UP000015105">
    <property type="component" value="Chromosome 3D"/>
</dbReference>
<dbReference type="GO" id="GO:0006114">
    <property type="term" value="P:glycerol biosynthetic process"/>
    <property type="evidence" value="ECO:0007669"/>
    <property type="project" value="TreeGrafter"/>
</dbReference>
<protein>
    <submittedName>
        <fullName evidence="1">Uncharacterized protein</fullName>
    </submittedName>
</protein>
<evidence type="ECO:0000313" key="2">
    <source>
        <dbReference type="Proteomes" id="UP000015105"/>
    </source>
</evidence>
<dbReference type="Gene3D" id="1.10.150.240">
    <property type="entry name" value="Putative phosphatase, domain 2"/>
    <property type="match status" value="1"/>
</dbReference>
<dbReference type="EnsemblPlants" id="AET3Gv20696600.7">
    <property type="protein sequence ID" value="AET3Gv20696600.7"/>
    <property type="gene ID" value="AET3Gv20696600"/>
</dbReference>
<dbReference type="AlphaFoldDB" id="A0A453FJF5"/>
<reference evidence="1" key="3">
    <citation type="journal article" date="2017" name="Nature">
        <title>Genome sequence of the progenitor of the wheat D genome Aegilops tauschii.</title>
        <authorList>
            <person name="Luo M.C."/>
            <person name="Gu Y.Q."/>
            <person name="Puiu D."/>
            <person name="Wang H."/>
            <person name="Twardziok S.O."/>
            <person name="Deal K.R."/>
            <person name="Huo N."/>
            <person name="Zhu T."/>
            <person name="Wang L."/>
            <person name="Wang Y."/>
            <person name="McGuire P.E."/>
            <person name="Liu S."/>
            <person name="Long H."/>
            <person name="Ramasamy R.K."/>
            <person name="Rodriguez J.C."/>
            <person name="Van S.L."/>
            <person name="Yuan L."/>
            <person name="Wang Z."/>
            <person name="Xia Z."/>
            <person name="Xiao L."/>
            <person name="Anderson O.D."/>
            <person name="Ouyang S."/>
            <person name="Liang Y."/>
            <person name="Zimin A.V."/>
            <person name="Pertea G."/>
            <person name="Qi P."/>
            <person name="Bennetzen J.L."/>
            <person name="Dai X."/>
            <person name="Dawson M.W."/>
            <person name="Muller H.G."/>
            <person name="Kugler K."/>
            <person name="Rivarola-Duarte L."/>
            <person name="Spannagl M."/>
            <person name="Mayer K.F.X."/>
            <person name="Lu F.H."/>
            <person name="Bevan M.W."/>
            <person name="Leroy P."/>
            <person name="Li P."/>
            <person name="You F.M."/>
            <person name="Sun Q."/>
            <person name="Liu Z."/>
            <person name="Lyons E."/>
            <person name="Wicker T."/>
            <person name="Salzberg S.L."/>
            <person name="Devos K.M."/>
            <person name="Dvorak J."/>
        </authorList>
    </citation>
    <scope>NUCLEOTIDE SEQUENCE [LARGE SCALE GENOMIC DNA]</scope>
    <source>
        <strain evidence="1">cv. AL8/78</strain>
    </source>
</reference>
<reference evidence="1" key="4">
    <citation type="submission" date="2019-03" db="UniProtKB">
        <authorList>
            <consortium name="EnsemblPlants"/>
        </authorList>
    </citation>
    <scope>IDENTIFICATION</scope>
</reference>
<dbReference type="InterPro" id="IPR023198">
    <property type="entry name" value="PGP-like_dom2"/>
</dbReference>
<dbReference type="GO" id="GO:0043136">
    <property type="term" value="F:sn-glycerol 3-phosphatase activity"/>
    <property type="evidence" value="ECO:0007669"/>
    <property type="project" value="TreeGrafter"/>
</dbReference>
<dbReference type="Gramene" id="AET3Gv20696600.7">
    <property type="protein sequence ID" value="AET3Gv20696600.7"/>
    <property type="gene ID" value="AET3Gv20696600"/>
</dbReference>
<evidence type="ECO:0000313" key="1">
    <source>
        <dbReference type="EnsemblPlants" id="AET3Gv20696600.7"/>
    </source>
</evidence>
<reference evidence="2" key="1">
    <citation type="journal article" date="2014" name="Science">
        <title>Ancient hybridizations among the ancestral genomes of bread wheat.</title>
        <authorList>
            <consortium name="International Wheat Genome Sequencing Consortium,"/>
            <person name="Marcussen T."/>
            <person name="Sandve S.R."/>
            <person name="Heier L."/>
            <person name="Spannagl M."/>
            <person name="Pfeifer M."/>
            <person name="Jakobsen K.S."/>
            <person name="Wulff B.B."/>
            <person name="Steuernagel B."/>
            <person name="Mayer K.F."/>
            <person name="Olsen O.A."/>
        </authorList>
    </citation>
    <scope>NUCLEOTIDE SEQUENCE [LARGE SCALE GENOMIC DNA]</scope>
    <source>
        <strain evidence="2">cv. AL8/78</strain>
    </source>
</reference>
<dbReference type="SUPFAM" id="SSF56784">
    <property type="entry name" value="HAD-like"/>
    <property type="match status" value="1"/>
</dbReference>
<proteinExistence type="predicted"/>
<accession>A0A453FJF5</accession>
<dbReference type="PANTHER" id="PTHR18901:SF44">
    <property type="entry name" value="OS01G0757900 PROTEIN"/>
    <property type="match status" value="1"/>
</dbReference>
<dbReference type="PANTHER" id="PTHR18901">
    <property type="entry name" value="2-DEOXYGLUCOSE-6-PHOSPHATE PHOSPHATASE 2"/>
    <property type="match status" value="1"/>
</dbReference>
<dbReference type="FunFam" id="1.10.150.240:FF:000001">
    <property type="entry name" value="Haloacid dehalogenase-like hydrolase domain"/>
    <property type="match status" value="1"/>
</dbReference>
<reference evidence="2" key="2">
    <citation type="journal article" date="2017" name="Nat. Plants">
        <title>The Aegilops tauschii genome reveals multiple impacts of transposons.</title>
        <authorList>
            <person name="Zhao G."/>
            <person name="Zou C."/>
            <person name="Li K."/>
            <person name="Wang K."/>
            <person name="Li T."/>
            <person name="Gao L."/>
            <person name="Zhang X."/>
            <person name="Wang H."/>
            <person name="Yang Z."/>
            <person name="Liu X."/>
            <person name="Jiang W."/>
            <person name="Mao L."/>
            <person name="Kong X."/>
            <person name="Jiao Y."/>
            <person name="Jia J."/>
        </authorList>
    </citation>
    <scope>NUCLEOTIDE SEQUENCE [LARGE SCALE GENOMIC DNA]</scope>
    <source>
        <strain evidence="2">cv. AL8/78</strain>
    </source>
</reference>
<keyword evidence="2" id="KW-1185">Reference proteome</keyword>